<dbReference type="Gene3D" id="1.20.120.1490">
    <property type="match status" value="1"/>
</dbReference>
<feature type="region of interest" description="Disordered" evidence="1">
    <location>
        <begin position="31"/>
        <end position="53"/>
    </location>
</feature>
<sequence>MKKIVYVLISMLVLAIFVAGCTQINEPSDLRNSGLTNNQVNETKENKEGMTPPNEAIEACKGKSIGQECQFESKDGTLCGECDDRSGVFGCAPYKVGDTNKTPEEKSVANQNNNDRTNPPPKEQQLSSTPSQKQPKSTDSGNEAPKNDNQSGYSIEQAISDKAQLNTLAFDGLGFLTGNLCSDSFLPPGKVADFFGFQYLRDKTQAGKGHSTDFVTNCANNVLYILNDGQKSQMIALAKTQASLVNEYAYKRYPLMTAFRRQLEGDMPSDSSGLSKEAIMDYTSDLYEIDAEISIQRAELFADIINSLNDEQTKYLDNMVKGGFASWPALSDQVDKKSLSHDEHVLVMTYASEMFGWYAGDIEADTYFCPERQGDYFGGFYIKDAPAIGNAGYTINEAITGDSGEAFIATLDTVQKPIITNIVDTQRPAINGIVEKRRAISTELRKALTLGSIDEDKVMALAREYGALDGEISYYYATAFAKVGATLTNEQKEKLMNIRNLDNYPCEDGKIYLYSEKINRPTIQNTDFLFK</sequence>
<dbReference type="PROSITE" id="PS51257">
    <property type="entry name" value="PROKAR_LIPOPROTEIN"/>
    <property type="match status" value="1"/>
</dbReference>
<reference evidence="2 3" key="1">
    <citation type="journal article" date="2016" name="ISME J.">
        <title>Chasing the elusive Euryarchaeota class WSA2: genomes reveal a uniquely fastidious methyl-reducing methanogen.</title>
        <authorList>
            <person name="Nobu M.K."/>
            <person name="Narihiro T."/>
            <person name="Kuroda K."/>
            <person name="Mei R."/>
            <person name="Liu W.T."/>
        </authorList>
    </citation>
    <scope>NUCLEOTIDE SEQUENCE [LARGE SCALE GENOMIC DNA]</scope>
    <source>
        <strain evidence="2">U1lsi0528_Bin055</strain>
    </source>
</reference>
<evidence type="ECO:0000313" key="3">
    <source>
        <dbReference type="Proteomes" id="UP000075398"/>
    </source>
</evidence>
<proteinExistence type="predicted"/>
<accession>A0A150J4B4</accession>
<dbReference type="AlphaFoldDB" id="A0A150J4B4"/>
<dbReference type="EMBL" id="LNGC01000034">
    <property type="protein sequence ID" value="KYC52087.1"/>
    <property type="molecule type" value="Genomic_DNA"/>
</dbReference>
<name>A0A150J4B4_9EURY</name>
<evidence type="ECO:0000313" key="2">
    <source>
        <dbReference type="EMBL" id="KYC52087.1"/>
    </source>
</evidence>
<evidence type="ECO:0000256" key="1">
    <source>
        <dbReference type="SAM" id="MobiDB-lite"/>
    </source>
</evidence>
<comment type="caution">
    <text evidence="2">The sequence shown here is derived from an EMBL/GenBank/DDBJ whole genome shotgun (WGS) entry which is preliminary data.</text>
</comment>
<protein>
    <submittedName>
        <fullName evidence="2">Uncharacterized protein</fullName>
    </submittedName>
</protein>
<feature type="region of interest" description="Disordered" evidence="1">
    <location>
        <begin position="95"/>
        <end position="151"/>
    </location>
</feature>
<feature type="compositionally biased region" description="Polar residues" evidence="1">
    <location>
        <begin position="108"/>
        <end position="117"/>
    </location>
</feature>
<feature type="compositionally biased region" description="Polar residues" evidence="1">
    <location>
        <begin position="124"/>
        <end position="151"/>
    </location>
</feature>
<organism evidence="2 3">
    <name type="scientific">Candidatus Methanofastidiosum methylothiophilum</name>
    <dbReference type="NCBI Taxonomy" id="1705564"/>
    <lineage>
        <taxon>Archaea</taxon>
        <taxon>Methanobacteriati</taxon>
        <taxon>Methanobacteriota</taxon>
        <taxon>Stenosarchaea group</taxon>
        <taxon>Candidatus Methanofastidiosia</taxon>
        <taxon>Candidatus Methanofastidiosales</taxon>
        <taxon>Candidatus Methanofastidiosaceae</taxon>
        <taxon>Candidatus Methanofastidiosum</taxon>
    </lineage>
</organism>
<gene>
    <name evidence="2" type="ORF">AMQ22_00991</name>
</gene>
<feature type="compositionally biased region" description="Polar residues" evidence="1">
    <location>
        <begin position="31"/>
        <end position="41"/>
    </location>
</feature>
<dbReference type="Proteomes" id="UP000075398">
    <property type="component" value="Unassembled WGS sequence"/>
</dbReference>